<dbReference type="AlphaFoldDB" id="A0A2S9KHK7"/>
<dbReference type="EMBL" id="PVLR01000008">
    <property type="protein sequence ID" value="PRD69933.1"/>
    <property type="molecule type" value="Genomic_DNA"/>
</dbReference>
<sequence length="81" mass="8584">MKPRLLTLGALLCAAFALSACGEKPQQLGGGIKSDQPAHQGVGQSPYAQPGWQAGDANGWTQQLRARAQYGQNEYSRASQP</sequence>
<feature type="region of interest" description="Disordered" evidence="1">
    <location>
        <begin position="24"/>
        <end position="81"/>
    </location>
</feature>
<evidence type="ECO:0000313" key="3">
    <source>
        <dbReference type="EMBL" id="PRD69933.1"/>
    </source>
</evidence>
<evidence type="ECO:0000256" key="2">
    <source>
        <dbReference type="SAM" id="SignalP"/>
    </source>
</evidence>
<feature type="signal peptide" evidence="2">
    <location>
        <begin position="1"/>
        <end position="19"/>
    </location>
</feature>
<accession>A0A2S9KHK7</accession>
<keyword evidence="2" id="KW-0732">Signal</keyword>
<dbReference type="Proteomes" id="UP000238326">
    <property type="component" value="Unassembled WGS sequence"/>
</dbReference>
<dbReference type="OrthoDB" id="8662382at2"/>
<evidence type="ECO:0008006" key="5">
    <source>
        <dbReference type="Google" id="ProtNLM"/>
    </source>
</evidence>
<name>A0A2S9KHK7_9BURK</name>
<keyword evidence="4" id="KW-1185">Reference proteome</keyword>
<organism evidence="3 4">
    <name type="scientific">Malikia spinosa</name>
    <dbReference type="NCBI Taxonomy" id="86180"/>
    <lineage>
        <taxon>Bacteria</taxon>
        <taxon>Pseudomonadati</taxon>
        <taxon>Pseudomonadota</taxon>
        <taxon>Betaproteobacteria</taxon>
        <taxon>Burkholderiales</taxon>
        <taxon>Comamonadaceae</taxon>
        <taxon>Malikia</taxon>
    </lineage>
</organism>
<proteinExistence type="predicted"/>
<reference evidence="3 4" key="1">
    <citation type="submission" date="2018-03" db="EMBL/GenBank/DDBJ databases">
        <title>Comparative genomics illustrates the genes involved in a hyperalkaliphilic mechanisms of Serpentinomonas isolated from highly-alkaline calcium-rich serpentinized springs.</title>
        <authorList>
            <person name="Suzuki S."/>
            <person name="Ishii S."/>
            <person name="Walworth N."/>
            <person name="Bird L."/>
            <person name="Kuenen J.G."/>
            <person name="Nealson K.H."/>
        </authorList>
    </citation>
    <scope>NUCLEOTIDE SEQUENCE [LARGE SCALE GENOMIC DNA]</scope>
    <source>
        <strain evidence="3 4">83</strain>
    </source>
</reference>
<evidence type="ECO:0000256" key="1">
    <source>
        <dbReference type="SAM" id="MobiDB-lite"/>
    </source>
</evidence>
<protein>
    <recommendedName>
        <fullName evidence="5">Lipoprotein</fullName>
    </recommendedName>
</protein>
<feature type="compositionally biased region" description="Polar residues" evidence="1">
    <location>
        <begin position="59"/>
        <end position="81"/>
    </location>
</feature>
<comment type="caution">
    <text evidence="3">The sequence shown here is derived from an EMBL/GenBank/DDBJ whole genome shotgun (WGS) entry which is preliminary data.</text>
</comment>
<dbReference type="PROSITE" id="PS51257">
    <property type="entry name" value="PROKAR_LIPOPROTEIN"/>
    <property type="match status" value="1"/>
</dbReference>
<gene>
    <name evidence="3" type="ORF">C6P61_03365</name>
</gene>
<dbReference type="RefSeq" id="WP_105728524.1">
    <property type="nucleotide sequence ID" value="NZ_DAIPCI010000036.1"/>
</dbReference>
<evidence type="ECO:0000313" key="4">
    <source>
        <dbReference type="Proteomes" id="UP000238326"/>
    </source>
</evidence>
<feature type="chain" id="PRO_5015460801" description="Lipoprotein" evidence="2">
    <location>
        <begin position="20"/>
        <end position="81"/>
    </location>
</feature>